<reference evidence="3" key="1">
    <citation type="journal article" date="2012" name="MBio">
        <title>Comparative genome analysis of Trichophyton rubrum and related dermatophytes reveals candidate genes involved in infection.</title>
        <authorList>
            <person name="Martinez D.A."/>
            <person name="Oliver B.G."/>
            <person name="Graeser Y."/>
            <person name="Goldberg J.M."/>
            <person name="Li W."/>
            <person name="Martinez-Rossi N.M."/>
            <person name="Monod M."/>
            <person name="Shelest E."/>
            <person name="Barton R.C."/>
            <person name="Birch E."/>
            <person name="Brakhage A.A."/>
            <person name="Chen Z."/>
            <person name="Gurr S.J."/>
            <person name="Heiman D."/>
            <person name="Heitman J."/>
            <person name="Kosti I."/>
            <person name="Rossi A."/>
            <person name="Saif S."/>
            <person name="Samalova M."/>
            <person name="Saunders C.W."/>
            <person name="Shea T."/>
            <person name="Summerbell R.C."/>
            <person name="Xu J."/>
            <person name="Young S."/>
            <person name="Zeng Q."/>
            <person name="Birren B.W."/>
            <person name="Cuomo C.A."/>
            <person name="White T.C."/>
        </authorList>
    </citation>
    <scope>NUCLEOTIDE SEQUENCE [LARGE SCALE GENOMIC DNA]</scope>
    <source>
        <strain evidence="3">ATCC MYA-4605 / CBS 113480</strain>
    </source>
</reference>
<sequence>MTYSSLEIPNGLLQDHVQSQGPHEAIPWLELFSQHESNVNTHLELCSKIRHQIPPSTVSFHAISAMVNQSQRFMEEIKKIRHEFSTTRPVTRSKSSRQTGAATKDVMNSVAGFKPCTNRESWKPAFDTDPTPSTTTQTSRRKRRRNSGDSLVSASNKAEERTIIKKPKSLDNPPAKEDVSVPSDFIPSVELEDISKEVEARLKLREETRRKKRERQRKRKRESIESSSLESRTKKAKNS</sequence>
<feature type="region of interest" description="Disordered" evidence="1">
    <location>
        <begin position="85"/>
        <end position="187"/>
    </location>
</feature>
<dbReference type="HOGENOM" id="CLU_1160876_0_0_1"/>
<dbReference type="VEuPathDB" id="FungiDB:MCYG_03859"/>
<evidence type="ECO:0000256" key="1">
    <source>
        <dbReference type="SAM" id="MobiDB-lite"/>
    </source>
</evidence>
<dbReference type="Proteomes" id="UP000002035">
    <property type="component" value="Unassembled WGS sequence"/>
</dbReference>
<feature type="region of interest" description="Disordered" evidence="1">
    <location>
        <begin position="201"/>
        <end position="239"/>
    </location>
</feature>
<organism evidence="2 3">
    <name type="scientific">Arthroderma otae (strain ATCC MYA-4605 / CBS 113480)</name>
    <name type="common">Microsporum canis</name>
    <dbReference type="NCBI Taxonomy" id="554155"/>
    <lineage>
        <taxon>Eukaryota</taxon>
        <taxon>Fungi</taxon>
        <taxon>Dikarya</taxon>
        <taxon>Ascomycota</taxon>
        <taxon>Pezizomycotina</taxon>
        <taxon>Eurotiomycetes</taxon>
        <taxon>Eurotiomycetidae</taxon>
        <taxon>Onygenales</taxon>
        <taxon>Arthrodermataceae</taxon>
        <taxon>Microsporum</taxon>
    </lineage>
</organism>
<feature type="compositionally biased region" description="Basic residues" evidence="1">
    <location>
        <begin position="210"/>
        <end position="221"/>
    </location>
</feature>
<dbReference type="OMA" id="QSQRFME"/>
<dbReference type="OrthoDB" id="4509809at2759"/>
<accession>C5FMD7</accession>
<dbReference type="EMBL" id="DS995703">
    <property type="protein sequence ID" value="EEQ31040.1"/>
    <property type="molecule type" value="Genomic_DNA"/>
</dbReference>
<feature type="compositionally biased region" description="Low complexity" evidence="1">
    <location>
        <begin position="127"/>
        <end position="138"/>
    </location>
</feature>
<proteinExistence type="predicted"/>
<dbReference type="AlphaFoldDB" id="C5FMD7"/>
<dbReference type="RefSeq" id="XP_002848353.1">
    <property type="nucleotide sequence ID" value="XM_002848307.1"/>
</dbReference>
<name>C5FMD7_ARTOC</name>
<evidence type="ECO:0000313" key="3">
    <source>
        <dbReference type="Proteomes" id="UP000002035"/>
    </source>
</evidence>
<feature type="compositionally biased region" description="Polar residues" evidence="1">
    <location>
        <begin position="86"/>
        <end position="101"/>
    </location>
</feature>
<keyword evidence="3" id="KW-1185">Reference proteome</keyword>
<protein>
    <submittedName>
        <fullName evidence="2">Uncharacterized protein</fullName>
    </submittedName>
</protein>
<dbReference type="eggNOG" id="ENOG502RNXR">
    <property type="taxonomic scope" value="Eukaryota"/>
</dbReference>
<evidence type="ECO:0000313" key="2">
    <source>
        <dbReference type="EMBL" id="EEQ31040.1"/>
    </source>
</evidence>
<dbReference type="GeneID" id="9229677"/>
<gene>
    <name evidence="2" type="ORF">MCYG_03859</name>
</gene>